<accession>A0A0F7LTJ9</accession>
<gene>
    <name evidence="1" type="ORF">VY86_19515</name>
</gene>
<dbReference type="PATRIC" id="fig|230089.6.peg.4394"/>
<dbReference type="EMBL" id="CP011104">
    <property type="protein sequence ID" value="AKH65213.1"/>
    <property type="molecule type" value="Genomic_DNA"/>
</dbReference>
<dbReference type="Proteomes" id="UP000034866">
    <property type="component" value="Chromosome"/>
</dbReference>
<name>A0A0F7LTJ9_9GAMM</name>
<dbReference type="RefSeq" id="WP_046976198.1">
    <property type="nucleotide sequence ID" value="NZ_CP011104.1"/>
</dbReference>
<proteinExistence type="predicted"/>
<dbReference type="KEGG" id="ptt:VY86_19515"/>
<protein>
    <recommendedName>
        <fullName evidence="3">Penicillin-binding protein</fullName>
    </recommendedName>
</protein>
<evidence type="ECO:0000313" key="2">
    <source>
        <dbReference type="Proteomes" id="UP000034866"/>
    </source>
</evidence>
<evidence type="ECO:0008006" key="3">
    <source>
        <dbReference type="Google" id="ProtNLM"/>
    </source>
</evidence>
<evidence type="ECO:0000313" key="1">
    <source>
        <dbReference type="EMBL" id="AKH65213.1"/>
    </source>
</evidence>
<organism evidence="1 2">
    <name type="scientific">Photorhabdus thracensis</name>
    <dbReference type="NCBI Taxonomy" id="230089"/>
    <lineage>
        <taxon>Bacteria</taxon>
        <taxon>Pseudomonadati</taxon>
        <taxon>Pseudomonadota</taxon>
        <taxon>Gammaproteobacteria</taxon>
        <taxon>Enterobacterales</taxon>
        <taxon>Morganellaceae</taxon>
        <taxon>Photorhabdus</taxon>
    </lineage>
</organism>
<reference evidence="2" key="2">
    <citation type="submission" date="2015-03" db="EMBL/GenBank/DDBJ databases">
        <title>Genome sequence of Azospirillum thiophilum strain DSM 21654T.</title>
        <authorList>
            <person name="Kwak Y."/>
            <person name="Shin J.-H."/>
        </authorList>
    </citation>
    <scope>NUCLEOTIDE SEQUENCE [LARGE SCALE GENOMIC DNA]</scope>
    <source>
        <strain evidence="2">DSM 15199</strain>
    </source>
</reference>
<reference evidence="1 2" key="1">
    <citation type="journal article" date="2015" name="J. Biotechnol.">
        <title>Complete genome sequence of Photorhabdus temperata subsp. thracensis 39-8(T), an entomopathogenic bacterium for the improved commercial bioinsecticide.</title>
        <authorList>
            <person name="Kwak Y."/>
            <person name="Shin J.H."/>
        </authorList>
    </citation>
    <scope>NUCLEOTIDE SEQUENCE [LARGE SCALE GENOMIC DNA]</scope>
    <source>
        <strain evidence="1 2">DSM 15199</strain>
    </source>
</reference>
<keyword evidence="2" id="KW-1185">Reference proteome</keyword>
<dbReference type="AlphaFoldDB" id="A0A0F7LTJ9"/>
<sequence>MPPLRVTFIPYNSLEDVDDVINNYINENPDVWDEPENNFGIITIIYNGDLTEHELENEVEGILEASVVVEPI</sequence>